<organism evidence="2 3">
    <name type="scientific">Cryobacterium melibiosiphilum</name>
    <dbReference type="NCBI Taxonomy" id="995039"/>
    <lineage>
        <taxon>Bacteria</taxon>
        <taxon>Bacillati</taxon>
        <taxon>Actinomycetota</taxon>
        <taxon>Actinomycetes</taxon>
        <taxon>Micrococcales</taxon>
        <taxon>Microbacteriaceae</taxon>
        <taxon>Cryobacterium</taxon>
    </lineage>
</organism>
<dbReference type="AlphaFoldDB" id="A0A3A5MHS9"/>
<dbReference type="PANTHER" id="PTHR30006">
    <property type="entry name" value="THIAMINE-BINDING PERIPLASMIC PROTEIN-RELATED"/>
    <property type="match status" value="1"/>
</dbReference>
<dbReference type="SUPFAM" id="SSF53850">
    <property type="entry name" value="Periplasmic binding protein-like II"/>
    <property type="match status" value="1"/>
</dbReference>
<accession>A0A3A5MHS9</accession>
<sequence>MSAFFSHPARPSVSPRRRAGIRSVAAVIGLAVTLPLLAGCATPKAEAREIGGTLDEIIALAQEEGFVQLIAYPETWANYGESFAGFEAKYGVKVEVASPNASSGEELSAVKNLLGQSTQPDVLDIGYSFTQPAIDQELLDIYEPTLIDEVPDNLKDPEGYWVGAYYGVLSMGVNADEVDVPTSFADLKDEQYKGKITIGDPRDGASSLATVFAAALANGGSLDDIQPGIDYFADLATGGYLVNSVSNAAALSTGEAAVTFDWNYNYSGIEEEMTQSAVDLQVLVPGDGVFGNYYAQPITIDSPQPNAARLWVEWLLSDEGAISYAQSGAVPARYAAMDAAGTLPQEARDSLPAADTLEQIEFPSLEQAAAATELIVDQWGTSVAGQ</sequence>
<protein>
    <submittedName>
        <fullName evidence="2">ABC transporter substrate-binding protein</fullName>
    </submittedName>
</protein>
<dbReference type="Pfam" id="PF13343">
    <property type="entry name" value="SBP_bac_6"/>
    <property type="match status" value="1"/>
</dbReference>
<dbReference type="Proteomes" id="UP000272015">
    <property type="component" value="Unassembled WGS sequence"/>
</dbReference>
<dbReference type="GO" id="GO:0030288">
    <property type="term" value="C:outer membrane-bounded periplasmic space"/>
    <property type="evidence" value="ECO:0007669"/>
    <property type="project" value="TreeGrafter"/>
</dbReference>
<dbReference type="GO" id="GO:0030976">
    <property type="term" value="F:thiamine pyrophosphate binding"/>
    <property type="evidence" value="ECO:0007669"/>
    <property type="project" value="TreeGrafter"/>
</dbReference>
<evidence type="ECO:0000313" key="2">
    <source>
        <dbReference type="EMBL" id="RJT89740.1"/>
    </source>
</evidence>
<name>A0A3A5MHS9_9MICO</name>
<dbReference type="GO" id="GO:0030975">
    <property type="term" value="F:thiamine binding"/>
    <property type="evidence" value="ECO:0007669"/>
    <property type="project" value="TreeGrafter"/>
</dbReference>
<dbReference type="OrthoDB" id="366726at2"/>
<dbReference type="EMBL" id="QZVS01000069">
    <property type="protein sequence ID" value="RJT89740.1"/>
    <property type="molecule type" value="Genomic_DNA"/>
</dbReference>
<proteinExistence type="predicted"/>
<gene>
    <name evidence="2" type="ORF">D6T64_05830</name>
</gene>
<dbReference type="Gene3D" id="3.40.190.10">
    <property type="entry name" value="Periplasmic binding protein-like II"/>
    <property type="match status" value="2"/>
</dbReference>
<dbReference type="PANTHER" id="PTHR30006:SF2">
    <property type="entry name" value="ABC TRANSPORTER SUBSTRATE-BINDING PROTEIN"/>
    <property type="match status" value="1"/>
</dbReference>
<reference evidence="2 3" key="1">
    <citation type="submission" date="2018-09" db="EMBL/GenBank/DDBJ databases">
        <title>Novel species of Cryobacterium.</title>
        <authorList>
            <person name="Liu Q."/>
            <person name="Xin Y.-H."/>
        </authorList>
    </citation>
    <scope>NUCLEOTIDE SEQUENCE [LARGE SCALE GENOMIC DNA]</scope>
    <source>
        <strain evidence="2 3">Hh39</strain>
    </source>
</reference>
<keyword evidence="1" id="KW-0732">Signal</keyword>
<evidence type="ECO:0000313" key="3">
    <source>
        <dbReference type="Proteomes" id="UP000272015"/>
    </source>
</evidence>
<dbReference type="RefSeq" id="WP_119973068.1">
    <property type="nucleotide sequence ID" value="NZ_JBHSQA010000015.1"/>
</dbReference>
<evidence type="ECO:0000256" key="1">
    <source>
        <dbReference type="ARBA" id="ARBA00022729"/>
    </source>
</evidence>
<keyword evidence="3" id="KW-1185">Reference proteome</keyword>
<comment type="caution">
    <text evidence="2">The sequence shown here is derived from an EMBL/GenBank/DDBJ whole genome shotgun (WGS) entry which is preliminary data.</text>
</comment>
<dbReference type="GO" id="GO:0015888">
    <property type="term" value="P:thiamine transport"/>
    <property type="evidence" value="ECO:0007669"/>
    <property type="project" value="TreeGrafter"/>
</dbReference>